<evidence type="ECO:0000256" key="1">
    <source>
        <dbReference type="SAM" id="Coils"/>
    </source>
</evidence>
<comment type="caution">
    <text evidence="2">The sequence shown here is derived from an EMBL/GenBank/DDBJ whole genome shotgun (WGS) entry which is preliminary data.</text>
</comment>
<gene>
    <name evidence="2" type="ORF">PGTUg99_030274</name>
</gene>
<protein>
    <submittedName>
        <fullName evidence="2">Uncharacterized protein</fullName>
    </submittedName>
</protein>
<dbReference type="EMBL" id="VDEP01000105">
    <property type="protein sequence ID" value="KAA1131065.1"/>
    <property type="molecule type" value="Genomic_DNA"/>
</dbReference>
<evidence type="ECO:0000313" key="3">
    <source>
        <dbReference type="Proteomes" id="UP000325313"/>
    </source>
</evidence>
<dbReference type="Proteomes" id="UP000325313">
    <property type="component" value="Unassembled WGS sequence"/>
</dbReference>
<keyword evidence="1" id="KW-0175">Coiled coil</keyword>
<dbReference type="PANTHER" id="PTHR41317:SF1">
    <property type="entry name" value="PD-(D_E)XK NUCLEASE FAMILY TRANSPOSASE"/>
    <property type="match status" value="1"/>
</dbReference>
<feature type="coiled-coil region" evidence="1">
    <location>
        <begin position="313"/>
        <end position="340"/>
    </location>
</feature>
<proteinExistence type="predicted"/>
<reference evidence="2 3" key="1">
    <citation type="submission" date="2019-05" db="EMBL/GenBank/DDBJ databases">
        <title>Emergence of the Ug99 lineage of the wheat stem rust pathogen through somatic hybridization.</title>
        <authorList>
            <person name="Li F."/>
            <person name="Upadhyaya N.M."/>
            <person name="Sperschneider J."/>
            <person name="Matny O."/>
            <person name="Nguyen-Phuc H."/>
            <person name="Mago R."/>
            <person name="Raley C."/>
            <person name="Miller M.E."/>
            <person name="Silverstein K.A.T."/>
            <person name="Henningsen E."/>
            <person name="Hirsch C.D."/>
            <person name="Visser B."/>
            <person name="Pretorius Z.A."/>
            <person name="Steffenson B.J."/>
            <person name="Schwessinger B."/>
            <person name="Dodds P.N."/>
            <person name="Figueroa M."/>
        </authorList>
    </citation>
    <scope>NUCLEOTIDE SEQUENCE [LARGE SCALE GENOMIC DNA]</scope>
    <source>
        <strain evidence="2 3">Ug99</strain>
    </source>
</reference>
<dbReference type="PANTHER" id="PTHR41317">
    <property type="entry name" value="PD-(D_E)XK NUCLEASE FAMILY TRANSPOSASE"/>
    <property type="match status" value="1"/>
</dbReference>
<evidence type="ECO:0000313" key="2">
    <source>
        <dbReference type="EMBL" id="KAA1131065.1"/>
    </source>
</evidence>
<accession>A0A5B0S1A8</accession>
<dbReference type="AlphaFoldDB" id="A0A5B0S1A8"/>
<sequence length="359" mass="40727">MVGQTVTDGLCWLGPCPIVPATPSLGLSRPNGQPPLRWLYQHQSQEFTRWCSPTPSQETGLDRTSEQRVCTSTISNVRYDESHWTKCYNIVAVTDNNTIIVVEIQRASQPYHLDRVVHCSAQLISDYLRWKGCKPPHDIFRELTPGTLPQNQGSKKWDYKSNQVYVISICDFLWTQQPKIPELLNNKWLLRQTPHLELDLALPQDPQDKSNDSSVCAEKPVAQFCFISLPNFCILTGDYVTLPLEKLLWIFANSGSKQGKQSLPGWAEKDPTARSFVEKLCYNCLSPAEKLAYDRAVDMEKQLEGDKAIEQERVAEQSELLAAEQDIAKQEQDLALKQIRHLKAVLKSLGADHPQQPDE</sequence>
<organism evidence="2 3">
    <name type="scientific">Puccinia graminis f. sp. tritici</name>
    <dbReference type="NCBI Taxonomy" id="56615"/>
    <lineage>
        <taxon>Eukaryota</taxon>
        <taxon>Fungi</taxon>
        <taxon>Dikarya</taxon>
        <taxon>Basidiomycota</taxon>
        <taxon>Pucciniomycotina</taxon>
        <taxon>Pucciniomycetes</taxon>
        <taxon>Pucciniales</taxon>
        <taxon>Pucciniaceae</taxon>
        <taxon>Puccinia</taxon>
    </lineage>
</organism>
<name>A0A5B0S1A8_PUCGR</name>